<evidence type="ECO:0000256" key="3">
    <source>
        <dbReference type="ARBA" id="ARBA00020170"/>
    </source>
</evidence>
<dbReference type="PROSITE" id="PS00617">
    <property type="entry name" value="RECF_1"/>
    <property type="match status" value="1"/>
</dbReference>
<dbReference type="GO" id="GO:0005737">
    <property type="term" value="C:cytoplasm"/>
    <property type="evidence" value="ECO:0007669"/>
    <property type="project" value="UniProtKB-SubCell"/>
</dbReference>
<evidence type="ECO:0000256" key="7">
    <source>
        <dbReference type="ARBA" id="ARBA00022763"/>
    </source>
</evidence>
<keyword evidence="16" id="KW-1185">Reference proteome</keyword>
<evidence type="ECO:0000256" key="12">
    <source>
        <dbReference type="HAMAP-Rule" id="MF_00365"/>
    </source>
</evidence>
<dbReference type="InterPro" id="IPR003395">
    <property type="entry name" value="RecF/RecN/SMC_N"/>
</dbReference>
<feature type="binding site" evidence="12">
    <location>
        <begin position="30"/>
        <end position="37"/>
    </location>
    <ligand>
        <name>ATP</name>
        <dbReference type="ChEBI" id="CHEBI:30616"/>
    </ligand>
</feature>
<keyword evidence="11 12" id="KW-0742">SOS response</keyword>
<dbReference type="NCBIfam" id="TIGR00611">
    <property type="entry name" value="recf"/>
    <property type="match status" value="1"/>
</dbReference>
<evidence type="ECO:0000256" key="6">
    <source>
        <dbReference type="ARBA" id="ARBA00022741"/>
    </source>
</evidence>
<dbReference type="AlphaFoldDB" id="A0A0R2DV60"/>
<sequence>MYLKQLNMVNYRNYKQLNVQFSPNINIFIGKNAQGKTNLLESIYYLAFARSHRTNVDRQLINFESPFAKVSSRIYKRQTSNILELVTSNRGKKASINHLEQKRLSAYIGQLNVVLFSPENLNLIKGSPSQRRRFLDLEFGQIDNRYLISLARYQRILKQRNTFLKKMTYQKEPDFLYLEVLTRQLVDVAAIVIELRLKYLTHLEQMAKDIHFQISNQTETLAFHYQTANYDFKQKNDKQTVVDFLINQFSKVQNREIKLGTTLIGPHRDDINFEINDKDLQSFGSQGQQRSCVLSLKLAEIKLIKQVTHESPILLLDDVLSELDSKRQAALIEIIDEDIQTFITTTDLDSVSKELQHKPTIYEVSNGNLVNKGVKNDPK</sequence>
<dbReference type="GO" id="GO:0000731">
    <property type="term" value="P:DNA synthesis involved in DNA repair"/>
    <property type="evidence" value="ECO:0007669"/>
    <property type="project" value="TreeGrafter"/>
</dbReference>
<dbReference type="Gene3D" id="3.40.50.300">
    <property type="entry name" value="P-loop containing nucleotide triphosphate hydrolases"/>
    <property type="match status" value="1"/>
</dbReference>
<dbReference type="HAMAP" id="MF_00365">
    <property type="entry name" value="RecF"/>
    <property type="match status" value="1"/>
</dbReference>
<dbReference type="Gene3D" id="1.20.1050.90">
    <property type="entry name" value="RecF/RecN/SMC, N-terminal domain"/>
    <property type="match status" value="1"/>
</dbReference>
<dbReference type="EMBL" id="AYZL01000006">
    <property type="protein sequence ID" value="KRN04871.1"/>
    <property type="molecule type" value="Genomic_DNA"/>
</dbReference>
<dbReference type="OrthoDB" id="9803889at2"/>
<reference evidence="15 16" key="1">
    <citation type="journal article" date="2015" name="Genome Announc.">
        <title>Expanding the biotechnology potential of lactobacilli through comparative genomics of 213 strains and associated genera.</title>
        <authorList>
            <person name="Sun Z."/>
            <person name="Harris H.M."/>
            <person name="McCann A."/>
            <person name="Guo C."/>
            <person name="Argimon S."/>
            <person name="Zhang W."/>
            <person name="Yang X."/>
            <person name="Jeffery I.B."/>
            <person name="Cooney J.C."/>
            <person name="Kagawa T.F."/>
            <person name="Liu W."/>
            <person name="Song Y."/>
            <person name="Salvetti E."/>
            <person name="Wrobel A."/>
            <person name="Rasinkangas P."/>
            <person name="Parkhill J."/>
            <person name="Rea M.C."/>
            <person name="O'Sullivan O."/>
            <person name="Ritari J."/>
            <person name="Douillard F.P."/>
            <person name="Paul Ross R."/>
            <person name="Yang R."/>
            <person name="Briner A.E."/>
            <person name="Felis G.E."/>
            <person name="de Vos W.M."/>
            <person name="Barrangou R."/>
            <person name="Klaenhammer T.R."/>
            <person name="Caufield P.W."/>
            <person name="Cui Y."/>
            <person name="Zhang H."/>
            <person name="O'Toole P.W."/>
        </authorList>
    </citation>
    <scope>NUCLEOTIDE SEQUENCE [LARGE SCALE GENOMIC DNA]</scope>
    <source>
        <strain evidence="15 16">DSM 23037</strain>
    </source>
</reference>
<comment type="function">
    <text evidence="12 13">The RecF protein is involved in DNA metabolism; it is required for DNA replication and normal SOS inducibility. RecF binds preferentially to single-stranded, linear DNA. It also seems to bind ATP.</text>
</comment>
<dbReference type="InterPro" id="IPR001238">
    <property type="entry name" value="DNA-binding_RecF"/>
</dbReference>
<dbReference type="STRING" id="1423744.FC86_GL001230"/>
<comment type="similarity">
    <text evidence="2 12 13">Belongs to the RecF family.</text>
</comment>
<dbReference type="GO" id="GO:0006302">
    <property type="term" value="P:double-strand break repair"/>
    <property type="evidence" value="ECO:0007669"/>
    <property type="project" value="TreeGrafter"/>
</dbReference>
<dbReference type="RefSeq" id="WP_056974182.1">
    <property type="nucleotide sequence ID" value="NZ_AYZL01000006.1"/>
</dbReference>
<evidence type="ECO:0000256" key="9">
    <source>
        <dbReference type="ARBA" id="ARBA00023125"/>
    </source>
</evidence>
<evidence type="ECO:0000259" key="14">
    <source>
        <dbReference type="Pfam" id="PF02463"/>
    </source>
</evidence>
<keyword evidence="7 12" id="KW-0227">DNA damage</keyword>
<dbReference type="PANTHER" id="PTHR32182:SF0">
    <property type="entry name" value="DNA REPLICATION AND REPAIR PROTEIN RECF"/>
    <property type="match status" value="1"/>
</dbReference>
<dbReference type="Proteomes" id="UP000051378">
    <property type="component" value="Unassembled WGS sequence"/>
</dbReference>
<dbReference type="GO" id="GO:0003697">
    <property type="term" value="F:single-stranded DNA binding"/>
    <property type="evidence" value="ECO:0007669"/>
    <property type="project" value="UniProtKB-UniRule"/>
</dbReference>
<evidence type="ECO:0000256" key="2">
    <source>
        <dbReference type="ARBA" id="ARBA00008016"/>
    </source>
</evidence>
<proteinExistence type="inferred from homology"/>
<evidence type="ECO:0000256" key="13">
    <source>
        <dbReference type="RuleBase" id="RU000578"/>
    </source>
</evidence>
<evidence type="ECO:0000256" key="4">
    <source>
        <dbReference type="ARBA" id="ARBA00022490"/>
    </source>
</evidence>
<dbReference type="PANTHER" id="PTHR32182">
    <property type="entry name" value="DNA REPLICATION AND REPAIR PROTEIN RECF"/>
    <property type="match status" value="1"/>
</dbReference>
<feature type="domain" description="RecF/RecN/SMC N-terminal" evidence="14">
    <location>
        <begin position="2"/>
        <end position="353"/>
    </location>
</feature>
<keyword evidence="6 12" id="KW-0547">Nucleotide-binding</keyword>
<evidence type="ECO:0000256" key="1">
    <source>
        <dbReference type="ARBA" id="ARBA00004496"/>
    </source>
</evidence>
<dbReference type="PATRIC" id="fig|1423744.4.peg.1261"/>
<evidence type="ECO:0000256" key="5">
    <source>
        <dbReference type="ARBA" id="ARBA00022705"/>
    </source>
</evidence>
<keyword evidence="5 12" id="KW-0235">DNA replication</keyword>
<dbReference type="PROSITE" id="PS00618">
    <property type="entry name" value="RECF_2"/>
    <property type="match status" value="1"/>
</dbReference>
<dbReference type="InterPro" id="IPR042174">
    <property type="entry name" value="RecF_2"/>
</dbReference>
<keyword evidence="10 12" id="KW-0234">DNA repair</keyword>
<evidence type="ECO:0000313" key="15">
    <source>
        <dbReference type="EMBL" id="KRN04871.1"/>
    </source>
</evidence>
<comment type="caution">
    <text evidence="15">The sequence shown here is derived from an EMBL/GenBank/DDBJ whole genome shotgun (WGS) entry which is preliminary data.</text>
</comment>
<dbReference type="CDD" id="cd03242">
    <property type="entry name" value="ABC_RecF"/>
    <property type="match status" value="1"/>
</dbReference>
<accession>A0A0R2DV60</accession>
<evidence type="ECO:0000313" key="16">
    <source>
        <dbReference type="Proteomes" id="UP000051378"/>
    </source>
</evidence>
<dbReference type="GO" id="GO:0005524">
    <property type="term" value="F:ATP binding"/>
    <property type="evidence" value="ECO:0007669"/>
    <property type="project" value="UniProtKB-UniRule"/>
</dbReference>
<organism evidence="15 16">
    <name type="scientific">Holzapfeliella floricola DSM 23037 = JCM 16512</name>
    <dbReference type="NCBI Taxonomy" id="1423744"/>
    <lineage>
        <taxon>Bacteria</taxon>
        <taxon>Bacillati</taxon>
        <taxon>Bacillota</taxon>
        <taxon>Bacilli</taxon>
        <taxon>Lactobacillales</taxon>
        <taxon>Lactobacillaceae</taxon>
        <taxon>Holzapfeliella</taxon>
    </lineage>
</organism>
<dbReference type="GO" id="GO:0006260">
    <property type="term" value="P:DNA replication"/>
    <property type="evidence" value="ECO:0007669"/>
    <property type="project" value="UniProtKB-UniRule"/>
</dbReference>
<protein>
    <recommendedName>
        <fullName evidence="3 12">DNA replication and repair protein RecF</fullName>
    </recommendedName>
</protein>
<keyword evidence="8 12" id="KW-0067">ATP-binding</keyword>
<gene>
    <name evidence="12" type="primary">recF</name>
    <name evidence="15" type="ORF">FC86_GL001230</name>
</gene>
<evidence type="ECO:0000256" key="8">
    <source>
        <dbReference type="ARBA" id="ARBA00022840"/>
    </source>
</evidence>
<evidence type="ECO:0000256" key="10">
    <source>
        <dbReference type="ARBA" id="ARBA00023204"/>
    </source>
</evidence>
<evidence type="ECO:0000256" key="11">
    <source>
        <dbReference type="ARBA" id="ARBA00023236"/>
    </source>
</evidence>
<dbReference type="GO" id="GO:0009432">
    <property type="term" value="P:SOS response"/>
    <property type="evidence" value="ECO:0007669"/>
    <property type="project" value="UniProtKB-UniRule"/>
</dbReference>
<name>A0A0R2DV60_9LACO</name>
<dbReference type="SUPFAM" id="SSF52540">
    <property type="entry name" value="P-loop containing nucleoside triphosphate hydrolases"/>
    <property type="match status" value="1"/>
</dbReference>
<keyword evidence="4 12" id="KW-0963">Cytoplasm</keyword>
<dbReference type="InterPro" id="IPR027417">
    <property type="entry name" value="P-loop_NTPase"/>
</dbReference>
<dbReference type="InterPro" id="IPR018078">
    <property type="entry name" value="DNA-binding_RecF_CS"/>
</dbReference>
<keyword evidence="9 12" id="KW-0238">DNA-binding</keyword>
<comment type="subcellular location">
    <subcellularLocation>
        <location evidence="1 12 13">Cytoplasm</location>
    </subcellularLocation>
</comment>
<dbReference type="Pfam" id="PF02463">
    <property type="entry name" value="SMC_N"/>
    <property type="match status" value="1"/>
</dbReference>